<reference evidence="1 2" key="1">
    <citation type="journal article" date="2006" name="Syst. Appl. Microbiol.">
        <title>Anoxybacillus amylolyticus sp. nov., a thermophilic amylase producing bacterium isolated from Mount Rittmann (Antarctica).</title>
        <authorList>
            <person name="Poli A."/>
            <person name="Esposito E."/>
            <person name="Lama L."/>
            <person name="Orlando P."/>
            <person name="Nicolaus G."/>
            <person name="de Appolonia F."/>
            <person name="Gambacorta A."/>
            <person name="Nicolaus B."/>
        </authorList>
    </citation>
    <scope>NUCLEOTIDE SEQUENCE [LARGE SCALE GENOMIC DNA]</scope>
    <source>
        <strain evidence="1 2">DSM 15939</strain>
        <plasmid evidence="2">Plasmid pdsm15939_1</plasmid>
    </source>
</reference>
<proteinExistence type="predicted"/>
<name>A0A160F6D6_9BACL</name>
<organism evidence="1 2">
    <name type="scientific">Anoxybacteroides amylolyticum</name>
    <dbReference type="NCBI Taxonomy" id="294699"/>
    <lineage>
        <taxon>Bacteria</taxon>
        <taxon>Bacillati</taxon>
        <taxon>Bacillota</taxon>
        <taxon>Bacilli</taxon>
        <taxon>Bacillales</taxon>
        <taxon>Anoxybacillaceae</taxon>
        <taxon>Anoxybacteroides</taxon>
    </lineage>
</organism>
<dbReference type="Proteomes" id="UP000076865">
    <property type="component" value="Plasmid pDSM15939_1"/>
</dbReference>
<dbReference type="RefSeq" id="WP_169807019.1">
    <property type="nucleotide sequence ID" value="NZ_CP015439.1"/>
</dbReference>
<accession>A0A160F6D6</accession>
<geneLocation type="plasmid" evidence="2">
    <name>pdsm15939_1</name>
</geneLocation>
<keyword evidence="1" id="KW-0614">Plasmid</keyword>
<evidence type="ECO:0000313" key="2">
    <source>
        <dbReference type="Proteomes" id="UP000076865"/>
    </source>
</evidence>
<dbReference type="AlphaFoldDB" id="A0A160F6D6"/>
<protein>
    <submittedName>
        <fullName evidence="1">Uncharacterized protein</fullName>
    </submittedName>
</protein>
<dbReference type="KEGG" id="aamy:GFC30_3069"/>
<evidence type="ECO:0000313" key="1">
    <source>
        <dbReference type="EMBL" id="ANB62148.1"/>
    </source>
</evidence>
<dbReference type="PATRIC" id="fig|294699.3.peg.3173"/>
<keyword evidence="2" id="KW-1185">Reference proteome</keyword>
<sequence length="49" mass="5746">MKREPDVRQSLYDDEEAVQAISEQIMNAYQSGVIEQEEGYYHPRREAGE</sequence>
<gene>
    <name evidence="1" type="ORF">GFC30_3069</name>
</gene>
<dbReference type="EMBL" id="CP015439">
    <property type="protein sequence ID" value="ANB62148.1"/>
    <property type="molecule type" value="Genomic_DNA"/>
</dbReference>